<proteinExistence type="predicted"/>
<dbReference type="RefSeq" id="WP_179814388.1">
    <property type="nucleotide sequence ID" value="NZ_JACBZD010000001.1"/>
</dbReference>
<dbReference type="Gene3D" id="1.10.260.40">
    <property type="entry name" value="lambda repressor-like DNA-binding domains"/>
    <property type="match status" value="1"/>
</dbReference>
<accession>A0A852ZY94</accession>
<evidence type="ECO:0000259" key="1">
    <source>
        <dbReference type="PROSITE" id="PS50943"/>
    </source>
</evidence>
<keyword evidence="3" id="KW-1185">Reference proteome</keyword>
<dbReference type="SUPFAM" id="SSF47413">
    <property type="entry name" value="lambda repressor-like DNA-binding domains"/>
    <property type="match status" value="1"/>
</dbReference>
<dbReference type="SMART" id="SM00530">
    <property type="entry name" value="HTH_XRE"/>
    <property type="match status" value="1"/>
</dbReference>
<dbReference type="EMBL" id="JACBZD010000001">
    <property type="protein sequence ID" value="NYI05694.1"/>
    <property type="molecule type" value="Genomic_DNA"/>
</dbReference>
<comment type="caution">
    <text evidence="2">The sequence shown here is derived from an EMBL/GenBank/DDBJ whole genome shotgun (WGS) entry which is preliminary data.</text>
</comment>
<dbReference type="GO" id="GO:0003677">
    <property type="term" value="F:DNA binding"/>
    <property type="evidence" value="ECO:0007669"/>
    <property type="project" value="InterPro"/>
</dbReference>
<protein>
    <submittedName>
        <fullName evidence="2">Transcriptional regulator with XRE-family HTH domain</fullName>
    </submittedName>
</protein>
<sequence length="294" mass="32811">MPPRTNPTERQLRLGAELRKLRERAGVQPPEAAALLGLDRSRISHIEAARLGIRPERVQLLAESYGCTDATFVAALVERAQERSRGWWSSYRGRLKQSTLDLAELEFHASYIWTFETLFIPGLLQTEGYARSIFDGVDYPLSAGELEARLSFRLQRQQILVGENAPEYHAIIHEAALRVGVGGPAVMRQQLLRLIEMGELPNVTIQVIPFEGSIHPALNGTYVFLGDEVSELSTVFVEHPVSSLFIRDSESIDRYKNLHAGLARRGLPAVEKMSSGVNSEKSTVGLLQHILYTL</sequence>
<dbReference type="InterPro" id="IPR010982">
    <property type="entry name" value="Lambda_DNA-bd_dom_sf"/>
</dbReference>
<dbReference type="CDD" id="cd00093">
    <property type="entry name" value="HTH_XRE"/>
    <property type="match status" value="1"/>
</dbReference>
<dbReference type="Pfam" id="PF19054">
    <property type="entry name" value="DUF5753"/>
    <property type="match status" value="1"/>
</dbReference>
<evidence type="ECO:0000313" key="2">
    <source>
        <dbReference type="EMBL" id="NYI05694.1"/>
    </source>
</evidence>
<gene>
    <name evidence="2" type="ORF">FHU37_002637</name>
</gene>
<name>A0A852ZY94_9ACTN</name>
<dbReference type="AlphaFoldDB" id="A0A852ZY94"/>
<reference evidence="2 3" key="1">
    <citation type="submission" date="2020-07" db="EMBL/GenBank/DDBJ databases">
        <title>Sequencing the genomes of 1000 actinobacteria strains.</title>
        <authorList>
            <person name="Klenk H.-P."/>
        </authorList>
    </citation>
    <scope>NUCLEOTIDE SEQUENCE [LARGE SCALE GENOMIC DNA]</scope>
    <source>
        <strain evidence="2 3">DSM 42178</strain>
    </source>
</reference>
<dbReference type="Pfam" id="PF13560">
    <property type="entry name" value="HTH_31"/>
    <property type="match status" value="1"/>
</dbReference>
<dbReference type="PROSITE" id="PS50943">
    <property type="entry name" value="HTH_CROC1"/>
    <property type="match status" value="1"/>
</dbReference>
<evidence type="ECO:0000313" key="3">
    <source>
        <dbReference type="Proteomes" id="UP000567795"/>
    </source>
</evidence>
<dbReference type="InterPro" id="IPR001387">
    <property type="entry name" value="Cro/C1-type_HTH"/>
</dbReference>
<dbReference type="Proteomes" id="UP000567795">
    <property type="component" value="Unassembled WGS sequence"/>
</dbReference>
<dbReference type="InterPro" id="IPR043917">
    <property type="entry name" value="DUF5753"/>
</dbReference>
<feature type="domain" description="HTH cro/C1-type" evidence="1">
    <location>
        <begin position="18"/>
        <end position="72"/>
    </location>
</feature>
<organism evidence="2 3">
    <name type="scientific">Allostreptomyces psammosilenae</name>
    <dbReference type="NCBI Taxonomy" id="1892865"/>
    <lineage>
        <taxon>Bacteria</taxon>
        <taxon>Bacillati</taxon>
        <taxon>Actinomycetota</taxon>
        <taxon>Actinomycetes</taxon>
        <taxon>Kitasatosporales</taxon>
        <taxon>Streptomycetaceae</taxon>
        <taxon>Allostreptomyces</taxon>
    </lineage>
</organism>